<dbReference type="SUPFAM" id="SSF117281">
    <property type="entry name" value="Kelch motif"/>
    <property type="match status" value="1"/>
</dbReference>
<dbReference type="AlphaFoldDB" id="A0AAD8N030"/>
<gene>
    <name evidence="1" type="ORF">POM88_010590</name>
</gene>
<protein>
    <submittedName>
        <fullName evidence="1">Uncharacterized protein</fullName>
    </submittedName>
</protein>
<reference evidence="1" key="2">
    <citation type="submission" date="2023-05" db="EMBL/GenBank/DDBJ databases">
        <authorList>
            <person name="Schelkunov M.I."/>
        </authorList>
    </citation>
    <scope>NUCLEOTIDE SEQUENCE</scope>
    <source>
        <strain evidence="1">Hsosn_3</strain>
        <tissue evidence="1">Leaf</tissue>
    </source>
</reference>
<name>A0AAD8N030_9APIA</name>
<accession>A0AAD8N030</accession>
<evidence type="ECO:0000313" key="1">
    <source>
        <dbReference type="EMBL" id="KAK1391534.1"/>
    </source>
</evidence>
<evidence type="ECO:0000313" key="2">
    <source>
        <dbReference type="Proteomes" id="UP001237642"/>
    </source>
</evidence>
<dbReference type="Gene3D" id="2.120.10.80">
    <property type="entry name" value="Kelch-type beta propeller"/>
    <property type="match status" value="1"/>
</dbReference>
<reference evidence="1" key="1">
    <citation type="submission" date="2023-02" db="EMBL/GenBank/DDBJ databases">
        <title>Genome of toxic invasive species Heracleum sosnowskyi carries increased number of genes despite the absence of recent whole-genome duplications.</title>
        <authorList>
            <person name="Schelkunov M."/>
            <person name="Shtratnikova V."/>
            <person name="Makarenko M."/>
            <person name="Klepikova A."/>
            <person name="Omelchenko D."/>
            <person name="Novikova G."/>
            <person name="Obukhova E."/>
            <person name="Bogdanov V."/>
            <person name="Penin A."/>
            <person name="Logacheva M."/>
        </authorList>
    </citation>
    <scope>NUCLEOTIDE SEQUENCE</scope>
    <source>
        <strain evidence="1">Hsosn_3</strain>
        <tissue evidence="1">Leaf</tissue>
    </source>
</reference>
<comment type="caution">
    <text evidence="1">The sequence shown here is derived from an EMBL/GenBank/DDBJ whole genome shotgun (WGS) entry which is preliminary data.</text>
</comment>
<dbReference type="Proteomes" id="UP001237642">
    <property type="component" value="Unassembled WGS sequence"/>
</dbReference>
<sequence length="415" mass="46856">MESRTVSSIYQLEMDANILQNSSLEFCDAKKPSSSPLPMIKPIFRFSIKVKFYPAGMSCVLLGSRLYLMGGALTYKPHLLRLSCYDMEFRGCKYENGFDEPINNYLEEQLGNYPPDVCVFDCNTCKLLSDDSCPPMNSGKFPNPLTFVANDQIFVLSLKKVHKDMITFESMKPGQVWKKLTPPPALFFSRSGHSLGSALIKDKFLLTFSVGESKIFLSYNINSDRWTLRGAYLLPQLFLGSIFVEDTLYSAVRGPFRRTSFEYNPPVLSFGPLKSTADVDQDEANFDYVALNRSKKVSDFGEHISICYKDICNWPIQANESGSSTRCLLHLGGLLTGTRKDSRFFGFVELLNRFEDITTQCELRFVAFEALPYKSSNKNSANIDPEFHARTIHASHFSTDFFDMSSLNAACAYLA</sequence>
<dbReference type="EMBL" id="JAUIZM010000003">
    <property type="protein sequence ID" value="KAK1391534.1"/>
    <property type="molecule type" value="Genomic_DNA"/>
</dbReference>
<proteinExistence type="predicted"/>
<organism evidence="1 2">
    <name type="scientific">Heracleum sosnowskyi</name>
    <dbReference type="NCBI Taxonomy" id="360622"/>
    <lineage>
        <taxon>Eukaryota</taxon>
        <taxon>Viridiplantae</taxon>
        <taxon>Streptophyta</taxon>
        <taxon>Embryophyta</taxon>
        <taxon>Tracheophyta</taxon>
        <taxon>Spermatophyta</taxon>
        <taxon>Magnoliopsida</taxon>
        <taxon>eudicotyledons</taxon>
        <taxon>Gunneridae</taxon>
        <taxon>Pentapetalae</taxon>
        <taxon>asterids</taxon>
        <taxon>campanulids</taxon>
        <taxon>Apiales</taxon>
        <taxon>Apiaceae</taxon>
        <taxon>Apioideae</taxon>
        <taxon>apioid superclade</taxon>
        <taxon>Tordylieae</taxon>
        <taxon>Tordyliinae</taxon>
        <taxon>Heracleum</taxon>
    </lineage>
</organism>
<keyword evidence="2" id="KW-1185">Reference proteome</keyword>
<dbReference type="InterPro" id="IPR015915">
    <property type="entry name" value="Kelch-typ_b-propeller"/>
</dbReference>